<feature type="compositionally biased region" description="Low complexity" evidence="1">
    <location>
        <begin position="84"/>
        <end position="93"/>
    </location>
</feature>
<gene>
    <name evidence="2" type="ORF">BHQ10_009890</name>
</gene>
<dbReference type="OrthoDB" id="6359816at2759"/>
<feature type="region of interest" description="Disordered" evidence="1">
    <location>
        <begin position="72"/>
        <end position="95"/>
    </location>
</feature>
<keyword evidence="3" id="KW-1185">Reference proteome</keyword>
<feature type="compositionally biased region" description="Basic residues" evidence="1">
    <location>
        <begin position="72"/>
        <end position="83"/>
    </location>
</feature>
<dbReference type="RefSeq" id="XP_040738392.1">
    <property type="nucleotide sequence ID" value="XM_040882854.1"/>
</dbReference>
<accession>A0A364LDI9</accession>
<sequence>MVVHYLYHLDYSPNLGVGQEYTNGYTTGAHERDGQLEMDAHHEAASEDAVIEESSSAQGLDESAPIKTISKNAKKNKKKHKRLSSASALTATTQANGASVTETGLSNGAHCAKEYVLPIEAPSPSSLVVHAKVYALSKKYNINELKALALEKFRVEADQDWDTGDFLLAAKEVYTSTSAADQDIRDAVTTIVYEHPEILDRDETQELIKGLDLGFDVLKRVRAKGGFH</sequence>
<comment type="caution">
    <text evidence="2">The sequence shown here is derived from an EMBL/GenBank/DDBJ whole genome shotgun (WGS) entry which is preliminary data.</text>
</comment>
<evidence type="ECO:0000313" key="2">
    <source>
        <dbReference type="EMBL" id="RAO73878.1"/>
    </source>
</evidence>
<organism evidence="2 3">
    <name type="scientific">Talaromyces amestolkiae</name>
    <dbReference type="NCBI Taxonomy" id="1196081"/>
    <lineage>
        <taxon>Eukaryota</taxon>
        <taxon>Fungi</taxon>
        <taxon>Dikarya</taxon>
        <taxon>Ascomycota</taxon>
        <taxon>Pezizomycotina</taxon>
        <taxon>Eurotiomycetes</taxon>
        <taxon>Eurotiomycetidae</taxon>
        <taxon>Eurotiales</taxon>
        <taxon>Trichocomaceae</taxon>
        <taxon>Talaromyces</taxon>
        <taxon>Talaromyces sect. Talaromyces</taxon>
    </lineage>
</organism>
<dbReference type="STRING" id="1196081.A0A364LDI9"/>
<evidence type="ECO:0008006" key="4">
    <source>
        <dbReference type="Google" id="ProtNLM"/>
    </source>
</evidence>
<reference evidence="2 3" key="1">
    <citation type="journal article" date="2017" name="Biotechnol. Biofuels">
        <title>Differential beta-glucosidase expression as a function of carbon source availability in Talaromyces amestolkiae: a genomic and proteomic approach.</title>
        <authorList>
            <person name="de Eugenio L.I."/>
            <person name="Mendez-Liter J.A."/>
            <person name="Nieto-Dominguez M."/>
            <person name="Alonso L."/>
            <person name="Gil-Munoz J."/>
            <person name="Barriuso J."/>
            <person name="Prieto A."/>
            <person name="Martinez M.J."/>
        </authorList>
    </citation>
    <scope>NUCLEOTIDE SEQUENCE [LARGE SCALE GENOMIC DNA]</scope>
    <source>
        <strain evidence="2 3">CIB</strain>
    </source>
</reference>
<dbReference type="EMBL" id="MIKG01000027">
    <property type="protein sequence ID" value="RAO73878.1"/>
    <property type="molecule type" value="Genomic_DNA"/>
</dbReference>
<dbReference type="GeneID" id="63799104"/>
<proteinExistence type="predicted"/>
<name>A0A364LDI9_TALAM</name>
<dbReference type="AlphaFoldDB" id="A0A364LDI9"/>
<dbReference type="PANTHER" id="PTHR47843">
    <property type="entry name" value="BTB DOMAIN-CONTAINING PROTEIN-RELATED"/>
    <property type="match status" value="1"/>
</dbReference>
<evidence type="ECO:0000256" key="1">
    <source>
        <dbReference type="SAM" id="MobiDB-lite"/>
    </source>
</evidence>
<evidence type="ECO:0000313" key="3">
    <source>
        <dbReference type="Proteomes" id="UP000249363"/>
    </source>
</evidence>
<dbReference type="PANTHER" id="PTHR47843:SF5">
    <property type="entry name" value="BTB_POZ DOMAIN PROTEIN"/>
    <property type="match status" value="1"/>
</dbReference>
<protein>
    <recommendedName>
        <fullName evidence="4">BTB domain-containing protein</fullName>
    </recommendedName>
</protein>
<dbReference type="Proteomes" id="UP000249363">
    <property type="component" value="Unassembled WGS sequence"/>
</dbReference>